<organism evidence="2 3">
    <name type="scientific">Actinomadura fulvescens</name>
    <dbReference type="NCBI Taxonomy" id="46160"/>
    <lineage>
        <taxon>Bacteria</taxon>
        <taxon>Bacillati</taxon>
        <taxon>Actinomycetota</taxon>
        <taxon>Actinomycetes</taxon>
        <taxon>Streptosporangiales</taxon>
        <taxon>Thermomonosporaceae</taxon>
        <taxon>Actinomadura</taxon>
    </lineage>
</organism>
<evidence type="ECO:0000313" key="3">
    <source>
        <dbReference type="Proteomes" id="UP001501509"/>
    </source>
</evidence>
<sequence>MGIRRPVGTPVPDRHIVSMLRIPHRPIPRLPGRTRAPALATAVATAAVLLPAAPAAPAAHAAPPPPERAFTLPAGLAEISGLAMSVKHPGVAYAHNDSGNTTEVFAIDTATGALRAKLNVTNAPNTDWEGMAVTRSGIHIGDIGNNFGGRDPIVYRLPEPDTLANASLTATRYQLRFADGAKDAESLLVDPLDDQLYVAGKNIGSAGKLYRAPNPLSTAQTNTLADTGRAAPAFATDGAFSPDGKAYALRSGGPIGENAAWIYNAAGTELATVTLPSQGQGEAITYFDRGSVLVASENDTQVWRVHLPPEAIPDPGTPGDPPSVTAPGDQTGKVGTPVSLQVRASDPGGLALTFTATGLPAGLAISESGLVTGVPATEGTFTVTVTATNTAGKAGSATFAWRIAPANGGEGPAVANPGDQTGVFNKAVNLQIRASGGTGAITYKAEGLPFGLSVGSSSGTVTGKPWHVGTFSVKVTATDTAARSAVTTFRWTVTWF</sequence>
<evidence type="ECO:0000256" key="1">
    <source>
        <dbReference type="SAM" id="MobiDB-lite"/>
    </source>
</evidence>
<gene>
    <name evidence="2" type="ORF">GCM10010411_15060</name>
</gene>
<dbReference type="SUPFAM" id="SSF49313">
    <property type="entry name" value="Cadherin-like"/>
    <property type="match status" value="2"/>
</dbReference>
<accession>A0ABN3PFS2</accession>
<name>A0ABN3PFS2_9ACTN</name>
<dbReference type="Proteomes" id="UP001501509">
    <property type="component" value="Unassembled WGS sequence"/>
</dbReference>
<keyword evidence="3" id="KW-1185">Reference proteome</keyword>
<protein>
    <submittedName>
        <fullName evidence="2">Uncharacterized protein</fullName>
    </submittedName>
</protein>
<dbReference type="Gene3D" id="2.60.40.10">
    <property type="entry name" value="Immunoglobulins"/>
    <property type="match status" value="2"/>
</dbReference>
<proteinExistence type="predicted"/>
<dbReference type="CDD" id="cd00146">
    <property type="entry name" value="PKD"/>
    <property type="match status" value="1"/>
</dbReference>
<dbReference type="EMBL" id="BAAATD010000002">
    <property type="protein sequence ID" value="GAA2583373.1"/>
    <property type="molecule type" value="Genomic_DNA"/>
</dbReference>
<evidence type="ECO:0000313" key="2">
    <source>
        <dbReference type="EMBL" id="GAA2583373.1"/>
    </source>
</evidence>
<dbReference type="InterPro" id="IPR015919">
    <property type="entry name" value="Cadherin-like_sf"/>
</dbReference>
<dbReference type="Pfam" id="PF05345">
    <property type="entry name" value="He_PIG"/>
    <property type="match status" value="2"/>
</dbReference>
<feature type="region of interest" description="Disordered" evidence="1">
    <location>
        <begin position="309"/>
        <end position="329"/>
    </location>
</feature>
<dbReference type="SUPFAM" id="SSF101898">
    <property type="entry name" value="NHL repeat"/>
    <property type="match status" value="1"/>
</dbReference>
<comment type="caution">
    <text evidence="2">The sequence shown here is derived from an EMBL/GenBank/DDBJ whole genome shotgun (WGS) entry which is preliminary data.</text>
</comment>
<dbReference type="InterPro" id="IPR013783">
    <property type="entry name" value="Ig-like_fold"/>
</dbReference>
<feature type="compositionally biased region" description="Pro residues" evidence="1">
    <location>
        <begin position="310"/>
        <end position="321"/>
    </location>
</feature>
<reference evidence="2 3" key="1">
    <citation type="journal article" date="2019" name="Int. J. Syst. Evol. Microbiol.">
        <title>The Global Catalogue of Microorganisms (GCM) 10K type strain sequencing project: providing services to taxonomists for standard genome sequencing and annotation.</title>
        <authorList>
            <consortium name="The Broad Institute Genomics Platform"/>
            <consortium name="The Broad Institute Genome Sequencing Center for Infectious Disease"/>
            <person name="Wu L."/>
            <person name="Ma J."/>
        </authorList>
    </citation>
    <scope>NUCLEOTIDE SEQUENCE [LARGE SCALE GENOMIC DNA]</scope>
    <source>
        <strain evidence="2 3">JCM 6833</strain>
    </source>
</reference>